<evidence type="ECO:0000313" key="2">
    <source>
        <dbReference type="EMBL" id="QEC78292.1"/>
    </source>
</evidence>
<proteinExistence type="predicted"/>
<keyword evidence="1" id="KW-1133">Transmembrane helix</keyword>
<feature type="transmembrane region" description="Helical" evidence="1">
    <location>
        <begin position="452"/>
        <end position="470"/>
    </location>
</feature>
<dbReference type="AlphaFoldDB" id="A0A5B8W5V4"/>
<feature type="transmembrane region" description="Helical" evidence="1">
    <location>
        <begin position="17"/>
        <end position="37"/>
    </location>
</feature>
<dbReference type="InterPro" id="IPR018674">
    <property type="entry name" value="DUF2142_membrane"/>
</dbReference>
<evidence type="ECO:0000313" key="3">
    <source>
        <dbReference type="Proteomes" id="UP000321362"/>
    </source>
</evidence>
<sequence>MFTFNTFYNSLRRRLHYIYLLYAVPLVVIIAIITPAFQSPDEPNHFARAEQVSRLEFVPTFVYDKAHPITAADSISKDPAIVYPDRGGFRVDKGIYQLDHIYSPLARNSSIKVAALKTDSAKNLKWHTGIIYFNFGNTAIYPPVVYLMQALGIGVGKLLHLSIINTLYLSRILNGLLCVTLCFFALALARQSNILLLIVLLFPMTVSLFASVSQDAVLISCCFLLVGFIDDFSFGDNHRPKWKLYTMVILATVIGIAKPPYIIFAFLFLFLKLNPKQKALSIITPFTVLAFWLIINHGSFMIRFAPAEMRLNSKLQVLYILHHPLRFMGMFFDFDKTALQNVARMFVGVLAWLDMQLPDIYYRNAYICLVLGIMVSLGFKGNTRLRVALLVCAILTTIAVISAQYVTWTALESPTLGGMQGRYLIPIFPFIALSVSAYAITDRFARLKATLLSAVLLFPFYSAIIMIQVICSRYY</sequence>
<dbReference type="KEGG" id="mgk:FSB76_20965"/>
<reference evidence="2 3" key="1">
    <citation type="journal article" date="2013" name="J. Microbiol.">
        <title>Mucilaginibacter ginsenosidivorax sp. nov., with ginsenoside converting activity isolated from sediment.</title>
        <authorList>
            <person name="Kim J.K."/>
            <person name="Choi T.E."/>
            <person name="Liu Q.M."/>
            <person name="Park H.Y."/>
            <person name="Yi T.H."/>
            <person name="Yoon M.H."/>
            <person name="Kim S.C."/>
            <person name="Im W.T."/>
        </authorList>
    </citation>
    <scope>NUCLEOTIDE SEQUENCE [LARGE SCALE GENOMIC DNA]</scope>
    <source>
        <strain evidence="2 3">KHI28</strain>
    </source>
</reference>
<feature type="transmembrane region" description="Helical" evidence="1">
    <location>
        <begin position="244"/>
        <end position="270"/>
    </location>
</feature>
<dbReference type="EMBL" id="CP042437">
    <property type="protein sequence ID" value="QEC78292.1"/>
    <property type="molecule type" value="Genomic_DNA"/>
</dbReference>
<gene>
    <name evidence="2" type="ORF">FSB76_20965</name>
</gene>
<feature type="transmembrane region" description="Helical" evidence="1">
    <location>
        <begin position="423"/>
        <end position="440"/>
    </location>
</feature>
<keyword evidence="1" id="KW-0472">Membrane</keyword>
<feature type="transmembrane region" description="Helical" evidence="1">
    <location>
        <begin position="168"/>
        <end position="187"/>
    </location>
</feature>
<feature type="transmembrane region" description="Helical" evidence="1">
    <location>
        <begin position="387"/>
        <end position="411"/>
    </location>
</feature>
<evidence type="ECO:0000256" key="1">
    <source>
        <dbReference type="SAM" id="Phobius"/>
    </source>
</evidence>
<keyword evidence="1" id="KW-0812">Transmembrane</keyword>
<dbReference type="Pfam" id="PF09913">
    <property type="entry name" value="DUF2142"/>
    <property type="match status" value="1"/>
</dbReference>
<protein>
    <submittedName>
        <fullName evidence="2">DUF2142 domain-containing protein</fullName>
    </submittedName>
</protein>
<feature type="transmembrane region" description="Helical" evidence="1">
    <location>
        <begin position="360"/>
        <end position="380"/>
    </location>
</feature>
<dbReference type="Proteomes" id="UP000321362">
    <property type="component" value="Chromosome"/>
</dbReference>
<dbReference type="RefSeq" id="WP_147056796.1">
    <property type="nucleotide sequence ID" value="NZ_CP042437.1"/>
</dbReference>
<keyword evidence="3" id="KW-1185">Reference proteome</keyword>
<feature type="transmembrane region" description="Helical" evidence="1">
    <location>
        <begin position="216"/>
        <end position="232"/>
    </location>
</feature>
<accession>A0A5B8W5V4</accession>
<name>A0A5B8W5V4_9SPHI</name>
<dbReference type="OrthoDB" id="2220917at2"/>
<organism evidence="2 3">
    <name type="scientific">Mucilaginibacter ginsenosidivorax</name>
    <dbReference type="NCBI Taxonomy" id="862126"/>
    <lineage>
        <taxon>Bacteria</taxon>
        <taxon>Pseudomonadati</taxon>
        <taxon>Bacteroidota</taxon>
        <taxon>Sphingobacteriia</taxon>
        <taxon>Sphingobacteriales</taxon>
        <taxon>Sphingobacteriaceae</taxon>
        <taxon>Mucilaginibacter</taxon>
    </lineage>
</organism>
<feature type="transmembrane region" description="Helical" evidence="1">
    <location>
        <begin position="282"/>
        <end position="305"/>
    </location>
</feature>